<evidence type="ECO:0008006" key="3">
    <source>
        <dbReference type="Google" id="ProtNLM"/>
    </source>
</evidence>
<dbReference type="GeneID" id="301142195"/>
<protein>
    <recommendedName>
        <fullName evidence="3">Twin-arginine translocation signal domain-containing protein</fullName>
    </recommendedName>
</protein>
<keyword evidence="2" id="KW-1185">Reference proteome</keyword>
<name>A0ABU6NVI1_9BACI</name>
<dbReference type="RefSeq" id="WP_066232586.1">
    <property type="nucleotide sequence ID" value="NZ_JARTFQ010000008.1"/>
</dbReference>
<proteinExistence type="predicted"/>
<accession>A0ABU6NVI1</accession>
<organism evidence="1 2">
    <name type="scientific">Metabacillus fastidiosus</name>
    <dbReference type="NCBI Taxonomy" id="1458"/>
    <lineage>
        <taxon>Bacteria</taxon>
        <taxon>Bacillati</taxon>
        <taxon>Bacillota</taxon>
        <taxon>Bacilli</taxon>
        <taxon>Bacillales</taxon>
        <taxon>Bacillaceae</taxon>
        <taxon>Metabacillus</taxon>
    </lineage>
</organism>
<dbReference type="InterPro" id="IPR000415">
    <property type="entry name" value="Nitroreductase-like"/>
</dbReference>
<dbReference type="PROSITE" id="PS51318">
    <property type="entry name" value="TAT"/>
    <property type="match status" value="1"/>
</dbReference>
<dbReference type="SUPFAM" id="SSF55469">
    <property type="entry name" value="FMN-dependent nitroreductase-like"/>
    <property type="match status" value="2"/>
</dbReference>
<dbReference type="Gene3D" id="3.40.109.10">
    <property type="entry name" value="NADH Oxidase"/>
    <property type="match status" value="1"/>
</dbReference>
<reference evidence="1 2" key="1">
    <citation type="submission" date="2023-03" db="EMBL/GenBank/DDBJ databases">
        <title>Bacillus Genome Sequencing.</title>
        <authorList>
            <person name="Dunlap C."/>
        </authorList>
    </citation>
    <scope>NUCLEOTIDE SEQUENCE [LARGE SCALE GENOMIC DNA]</scope>
    <source>
        <strain evidence="1 2">NRS-1717</strain>
    </source>
</reference>
<dbReference type="NCBIfam" id="NF047509">
    <property type="entry name" value="Rv3131_FMN_oxido"/>
    <property type="match status" value="1"/>
</dbReference>
<evidence type="ECO:0000313" key="2">
    <source>
        <dbReference type="Proteomes" id="UP001342826"/>
    </source>
</evidence>
<dbReference type="InterPro" id="IPR006311">
    <property type="entry name" value="TAT_signal"/>
</dbReference>
<dbReference type="EMBL" id="JARTFS010000003">
    <property type="protein sequence ID" value="MED4400382.1"/>
    <property type="molecule type" value="Genomic_DNA"/>
</dbReference>
<gene>
    <name evidence="1" type="ORF">P9271_03370</name>
</gene>
<dbReference type="Proteomes" id="UP001342826">
    <property type="component" value="Unassembled WGS sequence"/>
</dbReference>
<comment type="caution">
    <text evidence="1">The sequence shown here is derived from an EMBL/GenBank/DDBJ whole genome shotgun (WGS) entry which is preliminary data.</text>
</comment>
<evidence type="ECO:0000313" key="1">
    <source>
        <dbReference type="EMBL" id="MED4400382.1"/>
    </source>
</evidence>
<sequence>MQVSEKISRRSFIKRTSAAIFVLAAGGTMWRAFDQGVFSTGKGEAYEPWSTEAASEAAGPLLLVHYAILASNPHNTQPWLFKITDSYIDLFADEERNLGTIDPLRREMFIGIGCALENLTLAAQANGYIPRIDYFPSNQDNTYVARFHLDRGEKKISSLFEIIKKRHTHRGAYDTAKVISPNLLTELQKLSLDEKNVNIKWFTSNSEKQAVGEAILSATKAITEDEEMSTDSHKWFRNSWDEIQEKKDGLTLDAQGASSWIRAMGKILPTLSRKQSDNFWLKSTKEIYIKTAAAYGLLSVQNAEDRQQRVRLGRVWQRLHLHGTSKGLAMHPLNQINEMADRETQLNSKRHFRNKLKELVGHSDWNGLFIFRLGYPLEEVHISPRREIKNILI</sequence>